<protein>
    <submittedName>
        <fullName evidence="1">Hydrolases of HD superfamily</fullName>
    </submittedName>
</protein>
<evidence type="ECO:0000313" key="2">
    <source>
        <dbReference type="Proteomes" id="UP000186607"/>
    </source>
</evidence>
<dbReference type="STRING" id="249408.BOO71_0000517"/>
<accession>A0A1U7P4R5</accession>
<dbReference type="SUPFAM" id="SSF109604">
    <property type="entry name" value="HD-domain/PDEase-like"/>
    <property type="match status" value="1"/>
</dbReference>
<dbReference type="GO" id="GO:0016787">
    <property type="term" value="F:hydrolase activity"/>
    <property type="evidence" value="ECO:0007669"/>
    <property type="project" value="UniProtKB-KW"/>
</dbReference>
<dbReference type="AlphaFoldDB" id="A0A1U7P4R5"/>
<keyword evidence="1" id="KW-0378">Hydrolase</keyword>
<dbReference type="Proteomes" id="UP000186607">
    <property type="component" value="Unassembled WGS sequence"/>
</dbReference>
<dbReference type="RefSeq" id="WP_075830119.1">
    <property type="nucleotide sequence ID" value="NZ_MSTI01000007.1"/>
</dbReference>
<name>A0A1U7P4R5_9DEIO</name>
<evidence type="ECO:0000313" key="1">
    <source>
        <dbReference type="EMBL" id="OLV20163.1"/>
    </source>
</evidence>
<reference evidence="1 2" key="1">
    <citation type="submission" date="2017-01" db="EMBL/GenBank/DDBJ databases">
        <title>Genome Analysis of Deinococcus marmoris KOPRI26562.</title>
        <authorList>
            <person name="Kim J.H."/>
            <person name="Oh H.-M."/>
        </authorList>
    </citation>
    <scope>NUCLEOTIDE SEQUENCE [LARGE SCALE GENOMIC DNA]</scope>
    <source>
        <strain evidence="1 2">KOPRI26562</strain>
    </source>
</reference>
<comment type="caution">
    <text evidence="1">The sequence shown here is derived from an EMBL/GenBank/DDBJ whole genome shotgun (WGS) entry which is preliminary data.</text>
</comment>
<proteinExistence type="predicted"/>
<dbReference type="OrthoDB" id="1099791at2"/>
<dbReference type="EMBL" id="MSTI01000007">
    <property type="protein sequence ID" value="OLV20163.1"/>
    <property type="molecule type" value="Genomic_DNA"/>
</dbReference>
<dbReference type="Gene3D" id="1.10.3210.10">
    <property type="entry name" value="Hypothetical protein af1432"/>
    <property type="match status" value="1"/>
</dbReference>
<organism evidence="1 2">
    <name type="scientific">Deinococcus marmoris</name>
    <dbReference type="NCBI Taxonomy" id="249408"/>
    <lineage>
        <taxon>Bacteria</taxon>
        <taxon>Thermotogati</taxon>
        <taxon>Deinococcota</taxon>
        <taxon>Deinococci</taxon>
        <taxon>Deinococcales</taxon>
        <taxon>Deinococcaceae</taxon>
        <taxon>Deinococcus</taxon>
    </lineage>
</organism>
<sequence length="209" mass="23163">MTAPTHPAWNQTHGHVAFDFLSPTPAHIKDADVAHALAHINRFTGHLNRAFSVAQHSLLVVELLAERGHRDAGLLLQGLVHDAAECYVGDVSAPLKRLLPDYQKVEARVWAACAAHYGVPVELDPAVKAMDWHACRLEAHAHLLGGPIYGWAGEDETEALSQRARNILYGYHATFTIERRFLVTLDFLRDAAAMQQTVLMERLGARGWL</sequence>
<keyword evidence="2" id="KW-1185">Reference proteome</keyword>
<gene>
    <name evidence="1" type="ORF">BOO71_0000517</name>
</gene>